<evidence type="ECO:0000313" key="4">
    <source>
        <dbReference type="Proteomes" id="UP000431401"/>
    </source>
</evidence>
<reference evidence="3 4" key="1">
    <citation type="submission" date="2019-10" db="EMBL/GenBank/DDBJ databases">
        <title>Nocardia macrotermitis sp. nov. and Nocardia aurantia sp. nov., isolated from the gut of fungus growing-termite Macrotermes natalensis.</title>
        <authorList>
            <person name="Benndorf R."/>
            <person name="Schwitalla J."/>
            <person name="Martin K."/>
            <person name="De Beer W."/>
            <person name="Kaster A.-K."/>
            <person name="Vollmers J."/>
            <person name="Poulsen M."/>
            <person name="Beemelmanns C."/>
        </authorList>
    </citation>
    <scope>NUCLEOTIDE SEQUENCE [LARGE SCALE GENOMIC DNA]</scope>
    <source>
        <strain evidence="3 4">RB56</strain>
    </source>
</reference>
<keyword evidence="2" id="KW-0472">Membrane</keyword>
<proteinExistence type="predicted"/>
<comment type="caution">
    <text evidence="3">The sequence shown here is derived from an EMBL/GenBank/DDBJ whole genome shotgun (WGS) entry which is preliminary data.</text>
</comment>
<evidence type="ECO:0000256" key="1">
    <source>
        <dbReference type="SAM" id="MobiDB-lite"/>
    </source>
</evidence>
<dbReference type="AlphaFoldDB" id="A0A7K0DME3"/>
<keyword evidence="4" id="KW-1185">Reference proteome</keyword>
<keyword evidence="2" id="KW-0812">Transmembrane</keyword>
<dbReference type="Proteomes" id="UP000431401">
    <property type="component" value="Unassembled WGS sequence"/>
</dbReference>
<gene>
    <name evidence="3" type="ORF">NRB56_25090</name>
</gene>
<protein>
    <submittedName>
        <fullName evidence="3">Uncharacterized protein</fullName>
    </submittedName>
</protein>
<name>A0A7K0DME3_9NOCA</name>
<evidence type="ECO:0000313" key="3">
    <source>
        <dbReference type="EMBL" id="MQY26930.1"/>
    </source>
</evidence>
<dbReference type="EMBL" id="WEGI01000005">
    <property type="protein sequence ID" value="MQY26930.1"/>
    <property type="molecule type" value="Genomic_DNA"/>
</dbReference>
<feature type="transmembrane region" description="Helical" evidence="2">
    <location>
        <begin position="35"/>
        <end position="55"/>
    </location>
</feature>
<feature type="transmembrane region" description="Helical" evidence="2">
    <location>
        <begin position="9"/>
        <end position="29"/>
    </location>
</feature>
<organism evidence="3 4">
    <name type="scientific">Nocardia aurantia</name>
    <dbReference type="NCBI Taxonomy" id="2585199"/>
    <lineage>
        <taxon>Bacteria</taxon>
        <taxon>Bacillati</taxon>
        <taxon>Actinomycetota</taxon>
        <taxon>Actinomycetes</taxon>
        <taxon>Mycobacteriales</taxon>
        <taxon>Nocardiaceae</taxon>
        <taxon>Nocardia</taxon>
    </lineage>
</organism>
<feature type="region of interest" description="Disordered" evidence="1">
    <location>
        <begin position="65"/>
        <end position="98"/>
    </location>
</feature>
<feature type="transmembrane region" description="Helical" evidence="2">
    <location>
        <begin position="213"/>
        <end position="233"/>
    </location>
</feature>
<sequence>MSSALRHPLAYPVLTAGAALIVCLAWTPVADPEQLAMLVTVALIVLGYTGFRLAVAFGRFRPATSGGVRTEPAESRHPATTPGPPGSPAATGERVRQQHRLTSRSWLEYPVDGRTRWLPVYFDPALVTLPVSTIETFGGTVRIGPLRVYPAGRRRDSEPVGRLIDNPGRADPDGPARAVRSARLGRRLLLDAQHAIAAPFAGLLWIYVAGGGVGAYCGATVVAAAVAVWLPAIRGSDPS</sequence>
<keyword evidence="2" id="KW-1133">Transmembrane helix</keyword>
<accession>A0A7K0DME3</accession>
<evidence type="ECO:0000256" key="2">
    <source>
        <dbReference type="SAM" id="Phobius"/>
    </source>
</evidence>